<evidence type="ECO:0000256" key="10">
    <source>
        <dbReference type="SAM" id="MobiDB-lite"/>
    </source>
</evidence>
<dbReference type="Pfam" id="PF22916">
    <property type="entry name" value="UTP25_NTPase-like"/>
    <property type="match status" value="1"/>
</dbReference>
<protein>
    <recommendedName>
        <fullName evidence="4 9">U3 small nucleolar RNA-associated protein 25</fullName>
        <shortName evidence="9">U3 snoRNA-associated protein 25</shortName>
    </recommendedName>
</protein>
<reference evidence="13 14" key="1">
    <citation type="submission" date="2024-03" db="EMBL/GenBank/DDBJ databases">
        <authorList>
            <person name="Brejova B."/>
        </authorList>
    </citation>
    <scope>NUCLEOTIDE SEQUENCE [LARGE SCALE GENOMIC DNA]</scope>
    <source>
        <strain evidence="13 14">CBS 14171</strain>
    </source>
</reference>
<feature type="compositionally biased region" description="Basic and acidic residues" evidence="10">
    <location>
        <begin position="13"/>
        <end position="24"/>
    </location>
</feature>
<feature type="compositionally biased region" description="Basic and acidic residues" evidence="10">
    <location>
        <begin position="36"/>
        <end position="48"/>
    </location>
</feature>
<feature type="compositionally biased region" description="Acidic residues" evidence="10">
    <location>
        <begin position="79"/>
        <end position="103"/>
    </location>
</feature>
<dbReference type="PANTHER" id="PTHR12933:SF0">
    <property type="entry name" value="U3 SMALL NUCLEOLAR RNA-ASSOCIATED PROTEIN 25 HOMOLOG"/>
    <property type="match status" value="1"/>
</dbReference>
<comment type="function">
    <text evidence="1 9">DEAD-box RNA helicase-like protein required for pre-18S rRNA processing, specifically at sites A0, A1, and A2.</text>
</comment>
<comment type="similarity">
    <text evidence="3 9">Belongs to the UTP25 family.</text>
</comment>
<feature type="domain" description="UTP25 C-terminal" evidence="11">
    <location>
        <begin position="483"/>
        <end position="673"/>
    </location>
</feature>
<comment type="subunit">
    <text evidence="9">Component of the ribosomal small subunit (SSU) processome composed of at least 40 protein subunits and snoRNA U3.</text>
</comment>
<evidence type="ECO:0000256" key="8">
    <source>
        <dbReference type="ARBA" id="ARBA00023274"/>
    </source>
</evidence>
<dbReference type="GeneID" id="92206671"/>
<evidence type="ECO:0000256" key="5">
    <source>
        <dbReference type="ARBA" id="ARBA00022517"/>
    </source>
</evidence>
<name>A0ABP0ZJE0_9ASCO</name>
<evidence type="ECO:0000259" key="11">
    <source>
        <dbReference type="Pfam" id="PF06862"/>
    </source>
</evidence>
<evidence type="ECO:0000256" key="6">
    <source>
        <dbReference type="ARBA" id="ARBA00022552"/>
    </source>
</evidence>
<evidence type="ECO:0000256" key="3">
    <source>
        <dbReference type="ARBA" id="ARBA00009223"/>
    </source>
</evidence>
<dbReference type="InterPro" id="IPR027417">
    <property type="entry name" value="P-loop_NTPase"/>
</dbReference>
<keyword evidence="5 9" id="KW-0690">Ribosome biogenesis</keyword>
<dbReference type="InterPro" id="IPR010678">
    <property type="entry name" value="UTP25"/>
</dbReference>
<evidence type="ECO:0000256" key="7">
    <source>
        <dbReference type="ARBA" id="ARBA00023242"/>
    </source>
</evidence>
<evidence type="ECO:0000256" key="9">
    <source>
        <dbReference type="RuleBase" id="RU365070"/>
    </source>
</evidence>
<comment type="subcellular location">
    <subcellularLocation>
        <location evidence="2 9">Nucleus</location>
        <location evidence="2 9">Nucleolus</location>
    </subcellularLocation>
</comment>
<feature type="region of interest" description="Disordered" evidence="10">
    <location>
        <begin position="157"/>
        <end position="178"/>
    </location>
</feature>
<dbReference type="InterPro" id="IPR053939">
    <property type="entry name" value="UTP25_C"/>
</dbReference>
<dbReference type="RefSeq" id="XP_066828413.1">
    <property type="nucleotide sequence ID" value="XM_066971367.1"/>
</dbReference>
<organism evidence="13 14">
    <name type="scientific">Lodderomyces beijingensis</name>
    <dbReference type="NCBI Taxonomy" id="1775926"/>
    <lineage>
        <taxon>Eukaryota</taxon>
        <taxon>Fungi</taxon>
        <taxon>Dikarya</taxon>
        <taxon>Ascomycota</taxon>
        <taxon>Saccharomycotina</taxon>
        <taxon>Pichiomycetes</taxon>
        <taxon>Debaryomycetaceae</taxon>
        <taxon>Candida/Lodderomyces clade</taxon>
        <taxon>Lodderomyces</taxon>
    </lineage>
</organism>
<dbReference type="InterPro" id="IPR053940">
    <property type="entry name" value="UTP25_NTPase-like"/>
</dbReference>
<feature type="region of interest" description="Disordered" evidence="10">
    <location>
        <begin position="1"/>
        <end position="114"/>
    </location>
</feature>
<dbReference type="EMBL" id="OZ022406">
    <property type="protein sequence ID" value="CAK9436997.1"/>
    <property type="molecule type" value="Genomic_DNA"/>
</dbReference>
<feature type="compositionally biased region" description="Acidic residues" evidence="10">
    <location>
        <begin position="1"/>
        <end position="12"/>
    </location>
</feature>
<dbReference type="Proteomes" id="UP001497383">
    <property type="component" value="Chromosome 2"/>
</dbReference>
<keyword evidence="14" id="KW-1185">Reference proteome</keyword>
<evidence type="ECO:0000313" key="13">
    <source>
        <dbReference type="EMBL" id="CAK9436997.1"/>
    </source>
</evidence>
<sequence>MRNGEEEEEDTLEGERETSDEKKGMAYTALLTLLQAEERTKKEPKPDHNLNTNPAAEKEEKDQDELEKEEPAGANLDEPLAEDEAEDQDEQYESDLESDDEDAATGLARDPFDVHFNQPSEEYMEKEEKLVIKEKGKWTVSAKKQYSNDLSLISITQSPPGTPIKVPPSSSSKEDSKLSRFPLKKRVHDAYESVYGNSLTTLESILLEPISNYQDVNYQYRTYSNIAYRKLYVLHALNHIYKTRDRIIKNTLKLHASKESGKDLELRDQGFTRPKVLILLPTRDACNEVVEAIIKLSGTDQQENKKKFTSQFYTKDIARTNKPADFQDAFKGNNNDFFCIGLKLTRKSLKLYSSFYSSDIILASPLGLSMILENPDKKKRQYDFISSIEVLIVDKANQIEMQNWDHVNTVMKYINKVPQEFHDADFSRIRMWNINDQAKLLRQTLVFSEFLTPSINNLVSSKSFNLAGKVRFKPVITSESSIMNSIGLKIKQLFQRSFPTESPADDPEARFKFFTNTIVPNLLKTSAYGDGIMIYIPSYFDYLRVKAFFKTSTKYNFGSIDEYSSQSKLSRTRHEFSTGKIQILLYTERLHFFRRYEINGVKNLIIYSPPSNPIFYKELIRFIGKSVFKEECDLNLVNVKTIFSKWDANALERIVGNERAPVLCNSQNELYEFR</sequence>
<dbReference type="PANTHER" id="PTHR12933">
    <property type="entry name" value="ORF PROTEIN-RELATED"/>
    <property type="match status" value="1"/>
</dbReference>
<accession>A0ABP0ZJE0</accession>
<keyword evidence="6 9" id="KW-0698">rRNA processing</keyword>
<dbReference type="Pfam" id="PF06862">
    <property type="entry name" value="Utp25_C"/>
    <property type="match status" value="1"/>
</dbReference>
<gene>
    <name evidence="13" type="ORF">LODBEIA_P14750</name>
</gene>
<evidence type="ECO:0000259" key="12">
    <source>
        <dbReference type="Pfam" id="PF22916"/>
    </source>
</evidence>
<evidence type="ECO:0000256" key="4">
    <source>
        <dbReference type="ARBA" id="ARBA00015422"/>
    </source>
</evidence>
<proteinExistence type="inferred from homology"/>
<keyword evidence="8 9" id="KW-0687">Ribonucleoprotein</keyword>
<dbReference type="Gene3D" id="3.40.50.300">
    <property type="entry name" value="P-loop containing nucleotide triphosphate hydrolases"/>
    <property type="match status" value="1"/>
</dbReference>
<evidence type="ECO:0000256" key="1">
    <source>
        <dbReference type="ARBA" id="ARBA00002883"/>
    </source>
</evidence>
<keyword evidence="7 9" id="KW-0539">Nucleus</keyword>
<feature type="domain" description="UTP25 NTP hydrolase-like" evidence="12">
    <location>
        <begin position="213"/>
        <end position="470"/>
    </location>
</feature>
<evidence type="ECO:0000256" key="2">
    <source>
        <dbReference type="ARBA" id="ARBA00004604"/>
    </source>
</evidence>
<evidence type="ECO:0000313" key="14">
    <source>
        <dbReference type="Proteomes" id="UP001497383"/>
    </source>
</evidence>